<protein>
    <submittedName>
        <fullName evidence="3">Uncharacterized protein</fullName>
    </submittedName>
</protein>
<keyword evidence="2" id="KW-1133">Transmembrane helix</keyword>
<proteinExistence type="predicted"/>
<name>A0A934U268_9FIRM</name>
<dbReference type="Proteomes" id="UP000633365">
    <property type="component" value="Unassembled WGS sequence"/>
</dbReference>
<evidence type="ECO:0000256" key="1">
    <source>
        <dbReference type="SAM" id="MobiDB-lite"/>
    </source>
</evidence>
<gene>
    <name evidence="3" type="ORF">JKK62_05185</name>
</gene>
<reference evidence="3" key="1">
    <citation type="submission" date="2021-01" db="EMBL/GenBank/DDBJ databases">
        <title>Genome public.</title>
        <authorList>
            <person name="Liu C."/>
            <person name="Sun Q."/>
        </authorList>
    </citation>
    <scope>NUCLEOTIDE SEQUENCE</scope>
    <source>
        <strain evidence="3">M6</strain>
    </source>
</reference>
<accession>A0A934U268</accession>
<dbReference type="AlphaFoldDB" id="A0A934U268"/>
<keyword evidence="4" id="KW-1185">Reference proteome</keyword>
<evidence type="ECO:0000313" key="3">
    <source>
        <dbReference type="EMBL" id="MBK6088049.1"/>
    </source>
</evidence>
<comment type="caution">
    <text evidence="3">The sequence shown here is derived from an EMBL/GenBank/DDBJ whole genome shotgun (WGS) entry which is preliminary data.</text>
</comment>
<sequence length="122" mass="14073">MSEFKRNEIIYEEGWREASPPAVEETPLDEASVRDERPREENEKSRPLLITIQLVLSLLAALVLFLLKAMDSEGYYSFMDYYREELQKPVVSEEIFRSADALFEQDPVTVQATPDETAHSES</sequence>
<keyword evidence="2" id="KW-0472">Membrane</keyword>
<feature type="region of interest" description="Disordered" evidence="1">
    <location>
        <begin position="16"/>
        <end position="42"/>
    </location>
</feature>
<dbReference type="RefSeq" id="WP_186832946.1">
    <property type="nucleotide sequence ID" value="NZ_JAEQMG010000048.1"/>
</dbReference>
<evidence type="ECO:0000313" key="4">
    <source>
        <dbReference type="Proteomes" id="UP000633365"/>
    </source>
</evidence>
<feature type="transmembrane region" description="Helical" evidence="2">
    <location>
        <begin position="48"/>
        <end position="67"/>
    </location>
</feature>
<feature type="compositionally biased region" description="Basic and acidic residues" evidence="1">
    <location>
        <begin position="31"/>
        <end position="42"/>
    </location>
</feature>
<keyword evidence="2" id="KW-0812">Transmembrane</keyword>
<organism evidence="3 4">
    <name type="scientific">Ruminococcus difficilis</name>
    <dbReference type="NCBI Taxonomy" id="2763069"/>
    <lineage>
        <taxon>Bacteria</taxon>
        <taxon>Bacillati</taxon>
        <taxon>Bacillota</taxon>
        <taxon>Clostridia</taxon>
        <taxon>Eubacteriales</taxon>
        <taxon>Oscillospiraceae</taxon>
        <taxon>Ruminococcus</taxon>
    </lineage>
</organism>
<dbReference type="EMBL" id="JAEQMG010000048">
    <property type="protein sequence ID" value="MBK6088049.1"/>
    <property type="molecule type" value="Genomic_DNA"/>
</dbReference>
<evidence type="ECO:0000256" key="2">
    <source>
        <dbReference type="SAM" id="Phobius"/>
    </source>
</evidence>